<dbReference type="GO" id="GO:0005737">
    <property type="term" value="C:cytoplasm"/>
    <property type="evidence" value="ECO:0007669"/>
    <property type="project" value="UniProtKB-ARBA"/>
</dbReference>
<dbReference type="SMART" id="SM00967">
    <property type="entry name" value="SpoU_sub_bind"/>
    <property type="match status" value="1"/>
</dbReference>
<reference evidence="5 6" key="1">
    <citation type="submission" date="2016-11" db="EMBL/GenBank/DDBJ databases">
        <title>Trade-off between light-utilization and light-protection in marine flavobacteria.</title>
        <authorList>
            <person name="Kumagai Y."/>
        </authorList>
    </citation>
    <scope>NUCLEOTIDE SEQUENCE [LARGE SCALE GENOMIC DNA]</scope>
    <source>
        <strain evidence="5 6">JCM 17109</strain>
    </source>
</reference>
<dbReference type="InterPro" id="IPR013123">
    <property type="entry name" value="SpoU_subst-bd"/>
</dbReference>
<dbReference type="AlphaFoldDB" id="A0A2S9WVB4"/>
<dbReference type="InterPro" id="IPR001537">
    <property type="entry name" value="SpoU_MeTrfase"/>
</dbReference>
<dbReference type="InterPro" id="IPR029028">
    <property type="entry name" value="Alpha/beta_knot_MTases"/>
</dbReference>
<dbReference type="InterPro" id="IPR051259">
    <property type="entry name" value="rRNA_Methyltransferase"/>
</dbReference>
<keyword evidence="3 5" id="KW-0808">Transferase</keyword>
<dbReference type="SUPFAM" id="SSF75217">
    <property type="entry name" value="alpha/beta knot"/>
    <property type="match status" value="1"/>
</dbReference>
<dbReference type="GO" id="GO:0008173">
    <property type="term" value="F:RNA methyltransferase activity"/>
    <property type="evidence" value="ECO:0007669"/>
    <property type="project" value="InterPro"/>
</dbReference>
<dbReference type="CDD" id="cd18109">
    <property type="entry name" value="SpoU-like_RNA-MTase"/>
    <property type="match status" value="1"/>
</dbReference>
<dbReference type="GO" id="GO:0006396">
    <property type="term" value="P:RNA processing"/>
    <property type="evidence" value="ECO:0007669"/>
    <property type="project" value="InterPro"/>
</dbReference>
<sequence>MITKNKIKQIKSLARKKHRDELRLFIVEGYKSIRELKNAGLGIEEIFVTNEAQKLDDLHPKTITAAEMKSISNLKTPPGYLAVVKMPEPQALPNEGLILALDNVQDPGNLGTIIRLADWFNVKNVVCSSATVDLFNPKCIQATMGSIARVHVHYTDLEDYLQKSDLPIMIATMSKTSVYDMSLPNNAILVMGSESHGISEELLNLGSAISIPQYSPENDKTESLNVATATGILLAEWRRSTGM</sequence>
<name>A0A2S9WVB4_9FLAO</name>
<dbReference type="InterPro" id="IPR029026">
    <property type="entry name" value="tRNA_m1G_MTases_N"/>
</dbReference>
<dbReference type="EMBL" id="MQUC01000003">
    <property type="protein sequence ID" value="PRP67409.1"/>
    <property type="molecule type" value="Genomic_DNA"/>
</dbReference>
<evidence type="ECO:0000259" key="4">
    <source>
        <dbReference type="SMART" id="SM00967"/>
    </source>
</evidence>
<organism evidence="5 6">
    <name type="scientific">Nonlabens agnitus</name>
    <dbReference type="NCBI Taxonomy" id="870484"/>
    <lineage>
        <taxon>Bacteria</taxon>
        <taxon>Pseudomonadati</taxon>
        <taxon>Bacteroidota</taxon>
        <taxon>Flavobacteriia</taxon>
        <taxon>Flavobacteriales</taxon>
        <taxon>Flavobacteriaceae</taxon>
        <taxon>Nonlabens</taxon>
    </lineage>
</organism>
<dbReference type="Pfam" id="PF00588">
    <property type="entry name" value="SpoU_methylase"/>
    <property type="match status" value="1"/>
</dbReference>
<proteinExistence type="inferred from homology"/>
<dbReference type="PANTHER" id="PTHR43191">
    <property type="entry name" value="RRNA METHYLTRANSFERASE 3"/>
    <property type="match status" value="1"/>
</dbReference>
<evidence type="ECO:0000313" key="5">
    <source>
        <dbReference type="EMBL" id="PRP67409.1"/>
    </source>
</evidence>
<evidence type="ECO:0000256" key="1">
    <source>
        <dbReference type="ARBA" id="ARBA00007228"/>
    </source>
</evidence>
<dbReference type="GO" id="GO:0003723">
    <property type="term" value="F:RNA binding"/>
    <property type="evidence" value="ECO:0007669"/>
    <property type="project" value="InterPro"/>
</dbReference>
<evidence type="ECO:0000313" key="6">
    <source>
        <dbReference type="Proteomes" id="UP000239532"/>
    </source>
</evidence>
<dbReference type="PANTHER" id="PTHR43191:SF2">
    <property type="entry name" value="RRNA METHYLTRANSFERASE 3, MITOCHONDRIAL"/>
    <property type="match status" value="1"/>
</dbReference>
<accession>A0A2S9WVB4</accession>
<comment type="caution">
    <text evidence="5">The sequence shown here is derived from an EMBL/GenBank/DDBJ whole genome shotgun (WGS) entry which is preliminary data.</text>
</comment>
<dbReference type="OrthoDB" id="9785673at2"/>
<comment type="similarity">
    <text evidence="1">Belongs to the class IV-like SAM-binding methyltransferase superfamily. RNA methyltransferase TrmH family.</text>
</comment>
<dbReference type="Gene3D" id="3.30.1330.30">
    <property type="match status" value="1"/>
</dbReference>
<feature type="domain" description="RNA 2-O ribose methyltransferase substrate binding" evidence="4">
    <location>
        <begin position="26"/>
        <end position="90"/>
    </location>
</feature>
<gene>
    <name evidence="5" type="ORF">BST86_10040</name>
</gene>
<evidence type="ECO:0000256" key="3">
    <source>
        <dbReference type="ARBA" id="ARBA00022679"/>
    </source>
</evidence>
<keyword evidence="2 5" id="KW-0489">Methyltransferase</keyword>
<dbReference type="Pfam" id="PF22435">
    <property type="entry name" value="MRM3-like_sub_bind"/>
    <property type="match status" value="1"/>
</dbReference>
<keyword evidence="6" id="KW-1185">Reference proteome</keyword>
<dbReference type="SUPFAM" id="SSF55315">
    <property type="entry name" value="L30e-like"/>
    <property type="match status" value="1"/>
</dbReference>
<dbReference type="Gene3D" id="3.40.1280.10">
    <property type="match status" value="1"/>
</dbReference>
<dbReference type="InterPro" id="IPR053888">
    <property type="entry name" value="MRM3-like_sub_bind"/>
</dbReference>
<dbReference type="InterPro" id="IPR029064">
    <property type="entry name" value="Ribosomal_eL30-like_sf"/>
</dbReference>
<dbReference type="RefSeq" id="WP_105983147.1">
    <property type="nucleotide sequence ID" value="NZ_MQUC01000003.1"/>
</dbReference>
<protein>
    <submittedName>
        <fullName evidence="5">RNA methyltransferase</fullName>
    </submittedName>
</protein>
<dbReference type="GO" id="GO:0032259">
    <property type="term" value="P:methylation"/>
    <property type="evidence" value="ECO:0007669"/>
    <property type="project" value="UniProtKB-KW"/>
</dbReference>
<evidence type="ECO:0000256" key="2">
    <source>
        <dbReference type="ARBA" id="ARBA00022603"/>
    </source>
</evidence>
<dbReference type="Proteomes" id="UP000239532">
    <property type="component" value="Unassembled WGS sequence"/>
</dbReference>